<keyword evidence="13 14" id="KW-0464">Manganese</keyword>
<evidence type="ECO:0000256" key="13">
    <source>
        <dbReference type="ARBA" id="ARBA00023211"/>
    </source>
</evidence>
<dbReference type="NCBIfam" id="NF000595">
    <property type="entry name" value="PRK00015.1-3"/>
    <property type="match status" value="1"/>
</dbReference>
<dbReference type="NCBIfam" id="NF000596">
    <property type="entry name" value="PRK00015.1-4"/>
    <property type="match status" value="1"/>
</dbReference>
<dbReference type="PANTHER" id="PTHR10954:SF18">
    <property type="entry name" value="RIBONUCLEASE HII"/>
    <property type="match status" value="1"/>
</dbReference>
<keyword evidence="19" id="KW-1185">Reference proteome</keyword>
<dbReference type="CDD" id="cd07182">
    <property type="entry name" value="RNase_HII_bacteria_HII_like"/>
    <property type="match status" value="1"/>
</dbReference>
<evidence type="ECO:0000256" key="14">
    <source>
        <dbReference type="HAMAP-Rule" id="MF_00052"/>
    </source>
</evidence>
<keyword evidence="11 14" id="KW-0255">Endonuclease</keyword>
<comment type="similarity">
    <text evidence="5 14 16">Belongs to the RNase HII family.</text>
</comment>
<evidence type="ECO:0000313" key="18">
    <source>
        <dbReference type="EMBL" id="MBE7941268.1"/>
    </source>
</evidence>
<dbReference type="InterPro" id="IPR022898">
    <property type="entry name" value="RNase_HII"/>
</dbReference>
<dbReference type="PROSITE" id="PS51975">
    <property type="entry name" value="RNASE_H_2"/>
    <property type="match status" value="1"/>
</dbReference>
<dbReference type="PANTHER" id="PTHR10954">
    <property type="entry name" value="RIBONUCLEASE H2 SUBUNIT A"/>
    <property type="match status" value="1"/>
</dbReference>
<gene>
    <name evidence="14 18" type="primary">rnhB</name>
    <name evidence="18" type="ORF">IM725_11865</name>
</gene>
<feature type="binding site" evidence="14 15">
    <location>
        <position position="27"/>
    </location>
    <ligand>
        <name>a divalent metal cation</name>
        <dbReference type="ChEBI" id="CHEBI:60240"/>
    </ligand>
</feature>
<dbReference type="HAMAP" id="MF_00052_B">
    <property type="entry name" value="RNase_HII_B"/>
    <property type="match status" value="1"/>
</dbReference>
<dbReference type="Proteomes" id="UP000715965">
    <property type="component" value="Unassembled WGS sequence"/>
</dbReference>
<dbReference type="GO" id="GO:0004523">
    <property type="term" value="F:RNA-DNA hybrid ribonuclease activity"/>
    <property type="evidence" value="ECO:0007669"/>
    <property type="project" value="UniProtKB-EC"/>
</dbReference>
<comment type="cofactor">
    <cofactor evidence="2">
        <name>Mg(2+)</name>
        <dbReference type="ChEBI" id="CHEBI:18420"/>
    </cofactor>
</comment>
<comment type="subcellular location">
    <subcellularLocation>
        <location evidence="4 14">Cytoplasm</location>
    </subcellularLocation>
</comment>
<evidence type="ECO:0000256" key="4">
    <source>
        <dbReference type="ARBA" id="ARBA00004496"/>
    </source>
</evidence>
<comment type="caution">
    <text evidence="18">The sequence shown here is derived from an EMBL/GenBank/DDBJ whole genome shotgun (WGS) entry which is preliminary data.</text>
</comment>
<comment type="function">
    <text evidence="3 14 16">Endonuclease that specifically degrades the RNA of RNA-DNA hybrids.</text>
</comment>
<keyword evidence="12 14" id="KW-0378">Hydrolase</keyword>
<keyword evidence="8 14" id="KW-0963">Cytoplasm</keyword>
<evidence type="ECO:0000256" key="15">
    <source>
        <dbReference type="PROSITE-ProRule" id="PRU01319"/>
    </source>
</evidence>
<evidence type="ECO:0000256" key="2">
    <source>
        <dbReference type="ARBA" id="ARBA00001946"/>
    </source>
</evidence>
<evidence type="ECO:0000256" key="12">
    <source>
        <dbReference type="ARBA" id="ARBA00022801"/>
    </source>
</evidence>
<evidence type="ECO:0000256" key="6">
    <source>
        <dbReference type="ARBA" id="ARBA00012180"/>
    </source>
</evidence>
<dbReference type="InterPro" id="IPR012337">
    <property type="entry name" value="RNaseH-like_sf"/>
</dbReference>
<evidence type="ECO:0000256" key="10">
    <source>
        <dbReference type="ARBA" id="ARBA00022723"/>
    </source>
</evidence>
<dbReference type="InterPro" id="IPR036397">
    <property type="entry name" value="RNaseH_sf"/>
</dbReference>
<feature type="domain" description="RNase H type-2" evidence="17">
    <location>
        <begin position="20"/>
        <end position="209"/>
    </location>
</feature>
<dbReference type="Pfam" id="PF01351">
    <property type="entry name" value="RNase_HII"/>
    <property type="match status" value="1"/>
</dbReference>
<feature type="binding site" evidence="14 15">
    <location>
        <position position="118"/>
    </location>
    <ligand>
        <name>a divalent metal cation</name>
        <dbReference type="ChEBI" id="CHEBI:60240"/>
    </ligand>
</feature>
<dbReference type="EC" id="3.1.26.4" evidence="6 14"/>
<dbReference type="InterPro" id="IPR001352">
    <property type="entry name" value="RNase_HII/HIII"/>
</dbReference>
<dbReference type="EMBL" id="JADDOJ010000044">
    <property type="protein sequence ID" value="MBE7941268.1"/>
    <property type="molecule type" value="Genomic_DNA"/>
</dbReference>
<dbReference type="RefSeq" id="WP_193780810.1">
    <property type="nucleotide sequence ID" value="NZ_JADDOJ010000044.1"/>
</dbReference>
<name>A0ABR9SG20_9BURK</name>
<sequence length="217" mass="23428">MPSKRRSKLEQGRLDWDPAGLLAGVDEAGRGPLAGPVVAAAVILDDTKRIRGLADSKVLTPLQRERLYDQIMDKALCCSVAQASVEEIDSLNILHATMLAMKRAVEGLRLKPAKVLVDGNRLPRIEVLAEAVVGGDATVKSISAASILAKVHRDRLLAQLHEEFPQYGFAGHKGYGTPEHLEALRLHGACVHHRRSFAPVAATFTTPQGAVIQLRTA</sequence>
<evidence type="ECO:0000256" key="3">
    <source>
        <dbReference type="ARBA" id="ARBA00004065"/>
    </source>
</evidence>
<protein>
    <recommendedName>
        <fullName evidence="7 14">Ribonuclease HII</fullName>
        <shortName evidence="14">RNase HII</shortName>
        <ecNumber evidence="6 14">3.1.26.4</ecNumber>
    </recommendedName>
</protein>
<accession>A0ABR9SG20</accession>
<keyword evidence="10 14" id="KW-0479">Metal-binding</keyword>
<feature type="binding site" evidence="14 15">
    <location>
        <position position="26"/>
    </location>
    <ligand>
        <name>a divalent metal cation</name>
        <dbReference type="ChEBI" id="CHEBI:60240"/>
    </ligand>
</feature>
<comment type="catalytic activity">
    <reaction evidence="1 14 15 16">
        <text>Endonucleolytic cleavage to 5'-phosphomonoester.</text>
        <dbReference type="EC" id="3.1.26.4"/>
    </reaction>
</comment>
<evidence type="ECO:0000256" key="7">
    <source>
        <dbReference type="ARBA" id="ARBA00019179"/>
    </source>
</evidence>
<dbReference type="SUPFAM" id="SSF53098">
    <property type="entry name" value="Ribonuclease H-like"/>
    <property type="match status" value="1"/>
</dbReference>
<evidence type="ECO:0000256" key="1">
    <source>
        <dbReference type="ARBA" id="ARBA00000077"/>
    </source>
</evidence>
<keyword evidence="9 14" id="KW-0540">Nuclease</keyword>
<evidence type="ECO:0000313" key="19">
    <source>
        <dbReference type="Proteomes" id="UP000715965"/>
    </source>
</evidence>
<evidence type="ECO:0000256" key="8">
    <source>
        <dbReference type="ARBA" id="ARBA00022490"/>
    </source>
</evidence>
<dbReference type="Gene3D" id="3.30.420.10">
    <property type="entry name" value="Ribonuclease H-like superfamily/Ribonuclease H"/>
    <property type="match status" value="1"/>
</dbReference>
<evidence type="ECO:0000256" key="5">
    <source>
        <dbReference type="ARBA" id="ARBA00007383"/>
    </source>
</evidence>
<evidence type="ECO:0000259" key="17">
    <source>
        <dbReference type="PROSITE" id="PS51975"/>
    </source>
</evidence>
<dbReference type="InterPro" id="IPR024567">
    <property type="entry name" value="RNase_HII/HIII_dom"/>
</dbReference>
<comment type="cofactor">
    <cofactor evidence="14 15">
        <name>Mn(2+)</name>
        <dbReference type="ChEBI" id="CHEBI:29035"/>
    </cofactor>
    <cofactor evidence="14 15">
        <name>Mg(2+)</name>
        <dbReference type="ChEBI" id="CHEBI:18420"/>
    </cofactor>
    <text evidence="14 15">Manganese or magnesium. Binds 1 divalent metal ion per monomer in the absence of substrate. May bind a second metal ion after substrate binding.</text>
</comment>
<proteinExistence type="inferred from homology"/>
<evidence type="ECO:0000256" key="9">
    <source>
        <dbReference type="ARBA" id="ARBA00022722"/>
    </source>
</evidence>
<evidence type="ECO:0000256" key="16">
    <source>
        <dbReference type="RuleBase" id="RU003515"/>
    </source>
</evidence>
<organism evidence="18 19">
    <name type="scientific">Ramlibacter aquaticus</name>
    <dbReference type="NCBI Taxonomy" id="2780094"/>
    <lineage>
        <taxon>Bacteria</taxon>
        <taxon>Pseudomonadati</taxon>
        <taxon>Pseudomonadota</taxon>
        <taxon>Betaproteobacteria</taxon>
        <taxon>Burkholderiales</taxon>
        <taxon>Comamonadaceae</taxon>
        <taxon>Ramlibacter</taxon>
    </lineage>
</organism>
<evidence type="ECO:0000256" key="11">
    <source>
        <dbReference type="ARBA" id="ARBA00022759"/>
    </source>
</evidence>
<reference evidence="18 19" key="1">
    <citation type="submission" date="2020-10" db="EMBL/GenBank/DDBJ databases">
        <title>Draft genome of Ramlibacter aquaticus LMG 30558.</title>
        <authorList>
            <person name="Props R."/>
        </authorList>
    </citation>
    <scope>NUCLEOTIDE SEQUENCE [LARGE SCALE GENOMIC DNA]</scope>
    <source>
        <strain evidence="18 19">LMG 30558</strain>
    </source>
</reference>